<dbReference type="PANTHER" id="PTHR23060:SF1">
    <property type="entry name" value="INACTIVE SERINE_THREONINE-PROTEIN KINASE TEX14"/>
    <property type="match status" value="1"/>
</dbReference>
<feature type="compositionally biased region" description="Polar residues" evidence="3">
    <location>
        <begin position="1278"/>
        <end position="1296"/>
    </location>
</feature>
<feature type="region of interest" description="Disordered" evidence="3">
    <location>
        <begin position="1130"/>
        <end position="1155"/>
    </location>
</feature>
<evidence type="ECO:0000313" key="6">
    <source>
        <dbReference type="RefSeq" id="XP_072796296.1"/>
    </source>
</evidence>
<feature type="region of interest" description="Disordered" evidence="3">
    <location>
        <begin position="944"/>
        <end position="1036"/>
    </location>
</feature>
<feature type="repeat" description="ANK" evidence="1">
    <location>
        <begin position="57"/>
        <end position="89"/>
    </location>
</feature>
<protein>
    <submittedName>
        <fullName evidence="6">Inactive serine/threonine-protein kinase TEX14 isoform X1</fullName>
    </submittedName>
</protein>
<proteinExistence type="predicted"/>
<feature type="coiled-coil region" evidence="2">
    <location>
        <begin position="640"/>
        <end position="667"/>
    </location>
</feature>
<dbReference type="InterPro" id="IPR001245">
    <property type="entry name" value="Ser-Thr/Tyr_kinase_cat_dom"/>
</dbReference>
<feature type="region of interest" description="Disordered" evidence="3">
    <location>
        <begin position="1255"/>
        <end position="1298"/>
    </location>
</feature>
<evidence type="ECO:0000313" key="5">
    <source>
        <dbReference type="Proteomes" id="UP001652581"/>
    </source>
</evidence>
<dbReference type="Pfam" id="PF07714">
    <property type="entry name" value="PK_Tyr_Ser-Thr"/>
    <property type="match status" value="1"/>
</dbReference>
<dbReference type="RefSeq" id="XP_072796296.1">
    <property type="nucleotide sequence ID" value="XM_072940195.1"/>
</dbReference>
<feature type="region of interest" description="Disordered" evidence="3">
    <location>
        <begin position="1086"/>
        <end position="1117"/>
    </location>
</feature>
<feature type="compositionally biased region" description="Basic and acidic residues" evidence="3">
    <location>
        <begin position="842"/>
        <end position="852"/>
    </location>
</feature>
<feature type="domain" description="Protein kinase" evidence="4">
    <location>
        <begin position="201"/>
        <end position="514"/>
    </location>
</feature>
<gene>
    <name evidence="6" type="primary">TEX14</name>
</gene>
<dbReference type="PANTHER" id="PTHR23060">
    <property type="entry name" value="TESTIS EXPRESSED GENE 14"/>
    <property type="match status" value="1"/>
</dbReference>
<feature type="compositionally biased region" description="Polar residues" evidence="3">
    <location>
        <begin position="887"/>
        <end position="899"/>
    </location>
</feature>
<feature type="compositionally biased region" description="Basic and acidic residues" evidence="3">
    <location>
        <begin position="987"/>
        <end position="1003"/>
    </location>
</feature>
<keyword evidence="5" id="KW-1185">Reference proteome</keyword>
<feature type="region of interest" description="Disordered" evidence="3">
    <location>
        <begin position="784"/>
        <end position="918"/>
    </location>
</feature>
<feature type="compositionally biased region" description="Basic and acidic residues" evidence="3">
    <location>
        <begin position="1417"/>
        <end position="1441"/>
    </location>
</feature>
<dbReference type="SUPFAM" id="SSF56112">
    <property type="entry name" value="Protein kinase-like (PK-like)"/>
    <property type="match status" value="1"/>
</dbReference>
<feature type="region of interest" description="Disordered" evidence="3">
    <location>
        <begin position="559"/>
        <end position="608"/>
    </location>
</feature>
<keyword evidence="6" id="KW-0808">Transferase</keyword>
<dbReference type="PROSITE" id="PS50297">
    <property type="entry name" value="ANK_REP_REGION"/>
    <property type="match status" value="2"/>
</dbReference>
<organism evidence="5 6">
    <name type="scientific">Vicugna pacos</name>
    <name type="common">Alpaca</name>
    <name type="synonym">Lama pacos</name>
    <dbReference type="NCBI Taxonomy" id="30538"/>
    <lineage>
        <taxon>Eukaryota</taxon>
        <taxon>Metazoa</taxon>
        <taxon>Chordata</taxon>
        <taxon>Craniata</taxon>
        <taxon>Vertebrata</taxon>
        <taxon>Euteleostomi</taxon>
        <taxon>Mammalia</taxon>
        <taxon>Eutheria</taxon>
        <taxon>Laurasiatheria</taxon>
        <taxon>Artiodactyla</taxon>
        <taxon>Tylopoda</taxon>
        <taxon>Camelidae</taxon>
        <taxon>Vicugna</taxon>
    </lineage>
</organism>
<feature type="compositionally biased region" description="Basic and acidic residues" evidence="3">
    <location>
        <begin position="905"/>
        <end position="918"/>
    </location>
</feature>
<dbReference type="InterPro" id="IPR002110">
    <property type="entry name" value="Ankyrin_rpt"/>
</dbReference>
<dbReference type="InterPro" id="IPR011009">
    <property type="entry name" value="Kinase-like_dom_sf"/>
</dbReference>
<keyword evidence="2" id="KW-0175">Coiled coil</keyword>
<evidence type="ECO:0000259" key="4">
    <source>
        <dbReference type="PROSITE" id="PS50011"/>
    </source>
</evidence>
<feature type="compositionally biased region" description="Polar residues" evidence="3">
    <location>
        <begin position="862"/>
        <end position="871"/>
    </location>
</feature>
<sequence>MRMSRAVHLPLPCPVQLGSLRNDSLEAQLHEYVKQGNYVKVKKILKKGVHVAAVNSLGQTPLFIAALLGLTKVVDILVDYGSDPNHRCFDGSTPVHAAAFSGNQWILSKLLDAGGDLRLHDENGRNPQTWALAADKERSTAMVEFMQRCALHMQTIIQGFSYDLLKKIDSPQRLICSLPRFGGLMPGNPNGSPNRLLKAGVISAQNIYSFGFGKFYLTGGTQLAYLGSLPIIGEKEVIQADDEPTFSFFSGPYMVMTNLMWNGSRVTVKELSFPTHPHCSRLRLADLLIAEQEHSSKLRHPHLLQLMAVCLSQDLEKTRLVYERITVGSLFSVLHERRSQFPVLHMEVIVHLLLQISDALRYLHTRGFIHRSLSSYAIHIISTGAARLANLEYMVESQDGGVHRDLTQVPLPTQLYNWAAPEVILQKAATVKSDIYSFSMIIQEILTDSIPWDGLDGSVVKETIVLGNYLEADVRLPKPYYDIVKSGIRVKQKDRTMNLQDIQYILKNDLKDFIGAQRTQPAESPRVQRYELHPDVNVYLGLTSEHPKETLDLQVKELKETGSQPPSPRGPSSPTEKATPEPPVPDPSPEAQEPQNQDAASPACSVAEEARSSSPGLASLCSFEINEIYSGCLDLGAGLSSNQVDELKSMEEELEKMEREACCFRDEDESSSEAGTELSFEDWDWQNSSLSLLGLPEPARGARGTVSRRATTEEYISKCVLNLKISQTIMHQNDDLLWSIQQKLDETETMQKELEERWSLWASSREVPRARDFPAAVSPPSLNYVPPVMQLPGGRQPDTGGGSPAPARSPRTVRDFQGGHFGKRSKKRSGCGWTSFTEFAEESTRDQSEQDHQLPALRDPGKQSTGEQFQPTHGAKDSSERKRNQHASRISMESVSSEIFNAKSRNSEDDGETHLKWKREVKEMAEKAASGQLAVLSWRPQNSLTLENEAENEPAPLLQPPSRVSEHVDWQQAVQHPKKSDAPGGNEKCDITDDSDHNRDQRGRQPGPPSFTSISNLPLRKNKQPEHSKVFPANSDASVVIEKSYSDQFRQSTCSPESSEDVTDEFLTPDYEYFYCATAQENLALETSSPIEEDSEGTPDTCAQPQASDEEKFQMRKRFGKNAEILTKCQLQPIRSTEGEQEETLKESPKEMKEKDISLTDIQDLSSISYEQDGSFKEVSCKTPKINHAPTSVSTPLSPGSVSSAASQYKDCLESITVQVKTGSTSCWNRQEFIQTLSDKFVTVRERAKRLDSLLTSSATPPSRLTNLRRLPAFPGAGSSSIAKAPDTSSPATQKRSLPKVEAISQHNIDELPPPSQELLDEVEQLKWQEASSTVVDENTASHLDITACDQSYLEEQETNSKKEDSSMLWTKETEDLEEDTERAHSTLDEDLERWLLPPEDVTELQDLPTGSARETNTTDKEVGEEKRKGEESIKPARRTSESFLGTSEEEELKKPCFWKRLGWSEPSRIIVLDQSDLSD</sequence>
<reference evidence="6" key="1">
    <citation type="submission" date="2025-08" db="UniProtKB">
        <authorList>
            <consortium name="RefSeq"/>
        </authorList>
    </citation>
    <scope>IDENTIFICATION</scope>
</reference>
<feature type="compositionally biased region" description="Polar residues" evidence="3">
    <location>
        <begin position="1255"/>
        <end position="1266"/>
    </location>
</feature>
<feature type="region of interest" description="Disordered" evidence="3">
    <location>
        <begin position="1355"/>
        <end position="1450"/>
    </location>
</feature>
<dbReference type="SUPFAM" id="SSF48403">
    <property type="entry name" value="Ankyrin repeat"/>
    <property type="match status" value="1"/>
</dbReference>
<dbReference type="Proteomes" id="UP001652581">
    <property type="component" value="Chromosome 16"/>
</dbReference>
<dbReference type="InterPro" id="IPR000719">
    <property type="entry name" value="Prot_kinase_dom"/>
</dbReference>
<dbReference type="GO" id="GO:0016301">
    <property type="term" value="F:kinase activity"/>
    <property type="evidence" value="ECO:0007669"/>
    <property type="project" value="UniProtKB-KW"/>
</dbReference>
<evidence type="ECO:0000256" key="1">
    <source>
        <dbReference type="PROSITE-ProRule" id="PRU00023"/>
    </source>
</evidence>
<dbReference type="InterPro" id="IPR039339">
    <property type="entry name" value="Tex14"/>
</dbReference>
<dbReference type="SMART" id="SM00248">
    <property type="entry name" value="ANK"/>
    <property type="match status" value="3"/>
</dbReference>
<feature type="compositionally biased region" description="Basic and acidic residues" evidence="3">
    <location>
        <begin position="1143"/>
        <end position="1155"/>
    </location>
</feature>
<accession>A0ABM5BIR0</accession>
<name>A0ABM5BIR0_VICPA</name>
<dbReference type="Gene3D" id="1.25.40.20">
    <property type="entry name" value="Ankyrin repeat-containing domain"/>
    <property type="match status" value="1"/>
</dbReference>
<dbReference type="PROSITE" id="PS50088">
    <property type="entry name" value="ANK_REPEAT"/>
    <property type="match status" value="2"/>
</dbReference>
<keyword evidence="6" id="KW-0418">Kinase</keyword>
<evidence type="ECO:0000256" key="3">
    <source>
        <dbReference type="SAM" id="MobiDB-lite"/>
    </source>
</evidence>
<feature type="repeat" description="ANK" evidence="1">
    <location>
        <begin position="90"/>
        <end position="122"/>
    </location>
</feature>
<dbReference type="Pfam" id="PF12796">
    <property type="entry name" value="Ank_2"/>
    <property type="match status" value="1"/>
</dbReference>
<keyword evidence="1" id="KW-0040">ANK repeat</keyword>
<dbReference type="GeneID" id="102541865"/>
<evidence type="ECO:0000256" key="2">
    <source>
        <dbReference type="SAM" id="Coils"/>
    </source>
</evidence>
<dbReference type="PROSITE" id="PS50011">
    <property type="entry name" value="PROTEIN_KINASE_DOM"/>
    <property type="match status" value="1"/>
</dbReference>
<dbReference type="InterPro" id="IPR036770">
    <property type="entry name" value="Ankyrin_rpt-contain_sf"/>
</dbReference>
<dbReference type="Gene3D" id="1.10.510.10">
    <property type="entry name" value="Transferase(Phosphotransferase) domain 1"/>
    <property type="match status" value="1"/>
</dbReference>